<proteinExistence type="predicted"/>
<reference evidence="1" key="1">
    <citation type="submission" date="2020-01" db="EMBL/GenBank/DDBJ databases">
        <authorList>
            <person name="Meier V. D."/>
            <person name="Meier V D."/>
        </authorList>
    </citation>
    <scope>NUCLEOTIDE SEQUENCE</scope>
    <source>
        <strain evidence="1">HLG_WM_MAG_07</strain>
    </source>
</reference>
<dbReference type="AlphaFoldDB" id="A0A6S6T2W6"/>
<protein>
    <submittedName>
        <fullName evidence="1">Uncharacterized protein</fullName>
    </submittedName>
</protein>
<accession>A0A6S6T2W6</accession>
<organism evidence="1">
    <name type="scientific">uncultured Thiotrichaceae bacterium</name>
    <dbReference type="NCBI Taxonomy" id="298394"/>
    <lineage>
        <taxon>Bacteria</taxon>
        <taxon>Pseudomonadati</taxon>
        <taxon>Pseudomonadota</taxon>
        <taxon>Gammaproteobacteria</taxon>
        <taxon>Thiotrichales</taxon>
        <taxon>Thiotrichaceae</taxon>
        <taxon>environmental samples</taxon>
    </lineage>
</organism>
<dbReference type="EMBL" id="CACVAY010000059">
    <property type="protein sequence ID" value="CAA6813023.1"/>
    <property type="molecule type" value="Genomic_DNA"/>
</dbReference>
<name>A0A6S6T2W6_9GAMM</name>
<gene>
    <name evidence="1" type="ORF">HELGO_WM38158</name>
</gene>
<sequence>MGLDSYLLSMRKMQNIQYRKRNQKKYGNPDGPSFSYLVKKAQSKGNKGDNAFKAIIQSSSRTNPMYNQQCEK</sequence>
<evidence type="ECO:0000313" key="1">
    <source>
        <dbReference type="EMBL" id="CAA6813023.1"/>
    </source>
</evidence>